<sequence length="267" mass="30489">MRIPSRELRPSKISRMFDKYGRKLADDQNDTISCLMFDGRKDETLCSTNTTENTLRGSTKEEHISLISEPGSVYQDHVTPKSGKASDISFELYRFLQQRKSEHNLVVIGADGTNVNTGKNNGAIRLLELKLGRPLQWAICQLHLNELPFRHLFIHLDGGTSGPNSYKGPIGSAINNDLRQLPIVKFKQIKGRIRKLPKEVVQNFTGDQRYFYDMCLAIRKGFPLSESLSNRSPGKLCESRWLTKANRIMRLYVSTLKPTDSLRRYSR</sequence>
<dbReference type="Proteomes" id="UP001234178">
    <property type="component" value="Unassembled WGS sequence"/>
</dbReference>
<dbReference type="EMBL" id="JAOYFB010000038">
    <property type="protein sequence ID" value="KAK4027140.1"/>
    <property type="molecule type" value="Genomic_DNA"/>
</dbReference>
<accession>A0ABR0AQ02</accession>
<comment type="caution">
    <text evidence="1">The sequence shown here is derived from an EMBL/GenBank/DDBJ whole genome shotgun (WGS) entry which is preliminary data.</text>
</comment>
<keyword evidence="2" id="KW-1185">Reference proteome</keyword>
<reference evidence="1 2" key="1">
    <citation type="journal article" date="2023" name="Nucleic Acids Res.">
        <title>The hologenome of Daphnia magna reveals possible DNA methylation and microbiome-mediated evolution of the host genome.</title>
        <authorList>
            <person name="Chaturvedi A."/>
            <person name="Li X."/>
            <person name="Dhandapani V."/>
            <person name="Marshall H."/>
            <person name="Kissane S."/>
            <person name="Cuenca-Cambronero M."/>
            <person name="Asole G."/>
            <person name="Calvet F."/>
            <person name="Ruiz-Romero M."/>
            <person name="Marangio P."/>
            <person name="Guigo R."/>
            <person name="Rago D."/>
            <person name="Mirbahai L."/>
            <person name="Eastwood N."/>
            <person name="Colbourne J.K."/>
            <person name="Zhou J."/>
            <person name="Mallon E."/>
            <person name="Orsini L."/>
        </authorList>
    </citation>
    <scope>NUCLEOTIDE SEQUENCE [LARGE SCALE GENOMIC DNA]</scope>
    <source>
        <strain evidence="1">LRV0_1</strain>
    </source>
</reference>
<name>A0ABR0AQ02_9CRUS</name>
<dbReference type="PANTHER" id="PTHR46409">
    <property type="entry name" value="HTH PSQ-TYPE DOMAIN-CONTAINING PROTEIN"/>
    <property type="match status" value="1"/>
</dbReference>
<protein>
    <submittedName>
        <fullName evidence="1">Uncharacterized protein</fullName>
    </submittedName>
</protein>
<dbReference type="PANTHER" id="PTHR46409:SF1">
    <property type="entry name" value="HTH PSQ-TYPE DOMAIN-CONTAINING PROTEIN"/>
    <property type="match status" value="1"/>
</dbReference>
<evidence type="ECO:0000313" key="1">
    <source>
        <dbReference type="EMBL" id="KAK4027140.1"/>
    </source>
</evidence>
<evidence type="ECO:0000313" key="2">
    <source>
        <dbReference type="Proteomes" id="UP001234178"/>
    </source>
</evidence>
<gene>
    <name evidence="1" type="ORF">OUZ56_016154</name>
</gene>
<organism evidence="1 2">
    <name type="scientific">Daphnia magna</name>
    <dbReference type="NCBI Taxonomy" id="35525"/>
    <lineage>
        <taxon>Eukaryota</taxon>
        <taxon>Metazoa</taxon>
        <taxon>Ecdysozoa</taxon>
        <taxon>Arthropoda</taxon>
        <taxon>Crustacea</taxon>
        <taxon>Branchiopoda</taxon>
        <taxon>Diplostraca</taxon>
        <taxon>Cladocera</taxon>
        <taxon>Anomopoda</taxon>
        <taxon>Daphniidae</taxon>
        <taxon>Daphnia</taxon>
    </lineage>
</organism>
<proteinExistence type="predicted"/>